<dbReference type="InterPro" id="IPR001647">
    <property type="entry name" value="HTH_TetR"/>
</dbReference>
<evidence type="ECO:0000313" key="4">
    <source>
        <dbReference type="Proteomes" id="UP000031012"/>
    </source>
</evidence>
<dbReference type="SUPFAM" id="SSF48498">
    <property type="entry name" value="Tetracyclin repressor-like, C-terminal domain"/>
    <property type="match status" value="1"/>
</dbReference>
<dbReference type="InterPro" id="IPR036271">
    <property type="entry name" value="Tet_transcr_reg_TetR-rel_C_sf"/>
</dbReference>
<dbReference type="SUPFAM" id="SSF46689">
    <property type="entry name" value="Homeodomain-like"/>
    <property type="match status" value="1"/>
</dbReference>
<organism evidence="3 4">
    <name type="scientific">Acinetobacter oleivorans</name>
    <dbReference type="NCBI Taxonomy" id="1148157"/>
    <lineage>
        <taxon>Bacteria</taxon>
        <taxon>Pseudomonadati</taxon>
        <taxon>Pseudomonadota</taxon>
        <taxon>Gammaproteobacteria</taxon>
        <taxon>Moraxellales</taxon>
        <taxon>Moraxellaceae</taxon>
        <taxon>Acinetobacter</taxon>
    </lineage>
</organism>
<protein>
    <submittedName>
        <fullName evidence="3">TetR family transcriptional regulator</fullName>
    </submittedName>
</protein>
<evidence type="ECO:0000256" key="1">
    <source>
        <dbReference type="ARBA" id="ARBA00023125"/>
    </source>
</evidence>
<feature type="domain" description="HTH tetR-type" evidence="2">
    <location>
        <begin position="38"/>
        <end position="66"/>
    </location>
</feature>
<comment type="caution">
    <text evidence="3">The sequence shown here is derived from an EMBL/GenBank/DDBJ whole genome shotgun (WGS) entry which is preliminary data.</text>
</comment>
<reference evidence="3 4" key="1">
    <citation type="submission" date="2014-03" db="EMBL/GenBank/DDBJ databases">
        <title>Genome sequence of the diesel-degrader and plant-growth promoter Acinetobacter oleivorans PF-1 isolated from the roots of poplar tree.</title>
        <authorList>
            <person name="Gkorezis P."/>
            <person name="van Hamme J."/>
            <person name="Rineau F."/>
            <person name="Vangronsveld J."/>
            <person name="Francetti A."/>
        </authorList>
    </citation>
    <scope>NUCLEOTIDE SEQUENCE [LARGE SCALE GENOMIC DNA]</scope>
    <source>
        <strain evidence="3 4">PF1</strain>
    </source>
</reference>
<dbReference type="EMBL" id="JHQK01000006">
    <property type="protein sequence ID" value="KHN67025.1"/>
    <property type="molecule type" value="Genomic_DNA"/>
</dbReference>
<evidence type="ECO:0000259" key="2">
    <source>
        <dbReference type="Pfam" id="PF00440"/>
    </source>
</evidence>
<keyword evidence="1" id="KW-0238">DNA-binding</keyword>
<dbReference type="Gene3D" id="1.10.357.10">
    <property type="entry name" value="Tetracycline Repressor, domain 2"/>
    <property type="match status" value="1"/>
</dbReference>
<sequence>MAKVVTGLRPGGRSERIQTAVHQAVKELQKTLEQSQITIPMIAHEAGVTPSTIYRRWGDINQLFSDVALNELKPDMEPKDLGSFELDVTAWIEQYFEEYSSEIGQTLLRDVLYAAESSNARQCETLIIQQLDIIQARARLRHEPTISNQEIIEAVIAPMLFRILFTDRALGLDYVHILLERLFKNHPNFN</sequence>
<gene>
    <name evidence="3" type="ORF">DH17_15975</name>
</gene>
<dbReference type="InterPro" id="IPR009057">
    <property type="entry name" value="Homeodomain-like_sf"/>
</dbReference>
<proteinExistence type="predicted"/>
<dbReference type="Pfam" id="PF00440">
    <property type="entry name" value="TetR_N"/>
    <property type="match status" value="1"/>
</dbReference>
<dbReference type="GO" id="GO:0003677">
    <property type="term" value="F:DNA binding"/>
    <property type="evidence" value="ECO:0007669"/>
    <property type="project" value="UniProtKB-KW"/>
</dbReference>
<dbReference type="Gene3D" id="1.10.10.60">
    <property type="entry name" value="Homeodomain-like"/>
    <property type="match status" value="1"/>
</dbReference>
<dbReference type="Proteomes" id="UP000031012">
    <property type="component" value="Unassembled WGS sequence"/>
</dbReference>
<evidence type="ECO:0000313" key="3">
    <source>
        <dbReference type="EMBL" id="KHN67025.1"/>
    </source>
</evidence>
<name>A0A0B2UDN3_9GAMM</name>
<accession>A0A0B2UDN3</accession>
<dbReference type="AlphaFoldDB" id="A0A0B2UDN3"/>